<gene>
    <name evidence="1" type="ORF">FCALED_LOCUS14323</name>
</gene>
<keyword evidence="2" id="KW-1185">Reference proteome</keyword>
<evidence type="ECO:0000313" key="2">
    <source>
        <dbReference type="Proteomes" id="UP000789570"/>
    </source>
</evidence>
<dbReference type="EMBL" id="CAJVPQ010010013">
    <property type="protein sequence ID" value="CAG8719604.1"/>
    <property type="molecule type" value="Genomic_DNA"/>
</dbReference>
<comment type="caution">
    <text evidence="1">The sequence shown here is derived from an EMBL/GenBank/DDBJ whole genome shotgun (WGS) entry which is preliminary data.</text>
</comment>
<dbReference type="AlphaFoldDB" id="A0A9N9I433"/>
<sequence>MLLLINSFKHNYYYGYTTRSLKHKIRTYSYIVGWNTTTKLFITGHLTYLDNNTVHIKHCLPLVGPHHYIVFKDCDHYSLHQEDAQ</sequence>
<accession>A0A9N9I433</accession>
<evidence type="ECO:0000313" key="1">
    <source>
        <dbReference type="EMBL" id="CAG8719604.1"/>
    </source>
</evidence>
<protein>
    <submittedName>
        <fullName evidence="1">17326_t:CDS:1</fullName>
    </submittedName>
</protein>
<feature type="non-terminal residue" evidence="1">
    <location>
        <position position="85"/>
    </location>
</feature>
<proteinExistence type="predicted"/>
<organism evidence="1 2">
    <name type="scientific">Funneliformis caledonium</name>
    <dbReference type="NCBI Taxonomy" id="1117310"/>
    <lineage>
        <taxon>Eukaryota</taxon>
        <taxon>Fungi</taxon>
        <taxon>Fungi incertae sedis</taxon>
        <taxon>Mucoromycota</taxon>
        <taxon>Glomeromycotina</taxon>
        <taxon>Glomeromycetes</taxon>
        <taxon>Glomerales</taxon>
        <taxon>Glomeraceae</taxon>
        <taxon>Funneliformis</taxon>
    </lineage>
</organism>
<reference evidence="1" key="1">
    <citation type="submission" date="2021-06" db="EMBL/GenBank/DDBJ databases">
        <authorList>
            <person name="Kallberg Y."/>
            <person name="Tangrot J."/>
            <person name="Rosling A."/>
        </authorList>
    </citation>
    <scope>NUCLEOTIDE SEQUENCE</scope>
    <source>
        <strain evidence="1">UK204</strain>
    </source>
</reference>
<name>A0A9N9I433_9GLOM</name>
<dbReference type="Proteomes" id="UP000789570">
    <property type="component" value="Unassembled WGS sequence"/>
</dbReference>